<dbReference type="EMBL" id="LAZR01007695">
    <property type="protein sequence ID" value="KKM83559.1"/>
    <property type="molecule type" value="Genomic_DNA"/>
</dbReference>
<feature type="non-terminal residue" evidence="1">
    <location>
        <position position="26"/>
    </location>
</feature>
<sequence>MSDVKNKSIIINVKDLSFKSDQLVID</sequence>
<name>A0A0F9KN58_9ZZZZ</name>
<accession>A0A0F9KN58</accession>
<dbReference type="AlphaFoldDB" id="A0A0F9KN58"/>
<gene>
    <name evidence="1" type="ORF">LCGC14_1308120</name>
</gene>
<evidence type="ECO:0000313" key="1">
    <source>
        <dbReference type="EMBL" id="KKM83559.1"/>
    </source>
</evidence>
<organism evidence="1">
    <name type="scientific">marine sediment metagenome</name>
    <dbReference type="NCBI Taxonomy" id="412755"/>
    <lineage>
        <taxon>unclassified sequences</taxon>
        <taxon>metagenomes</taxon>
        <taxon>ecological metagenomes</taxon>
    </lineage>
</organism>
<proteinExistence type="predicted"/>
<reference evidence="1" key="1">
    <citation type="journal article" date="2015" name="Nature">
        <title>Complex archaea that bridge the gap between prokaryotes and eukaryotes.</title>
        <authorList>
            <person name="Spang A."/>
            <person name="Saw J.H."/>
            <person name="Jorgensen S.L."/>
            <person name="Zaremba-Niedzwiedzka K."/>
            <person name="Martijn J."/>
            <person name="Lind A.E."/>
            <person name="van Eijk R."/>
            <person name="Schleper C."/>
            <person name="Guy L."/>
            <person name="Ettema T.J."/>
        </authorList>
    </citation>
    <scope>NUCLEOTIDE SEQUENCE</scope>
</reference>
<protein>
    <submittedName>
        <fullName evidence="1">Uncharacterized protein</fullName>
    </submittedName>
</protein>
<comment type="caution">
    <text evidence="1">The sequence shown here is derived from an EMBL/GenBank/DDBJ whole genome shotgun (WGS) entry which is preliminary data.</text>
</comment>